<evidence type="ECO:0000256" key="1">
    <source>
        <dbReference type="SAM" id="Phobius"/>
    </source>
</evidence>
<dbReference type="Proteomes" id="UP000308528">
    <property type="component" value="Unassembled WGS sequence"/>
</dbReference>
<dbReference type="InterPro" id="IPR026444">
    <property type="entry name" value="Secre_tail"/>
</dbReference>
<name>A0A4S4NNS4_9BACT</name>
<evidence type="ECO:0000259" key="3">
    <source>
        <dbReference type="Pfam" id="PF18962"/>
    </source>
</evidence>
<comment type="caution">
    <text evidence="4">The sequence shown here is derived from an EMBL/GenBank/DDBJ whole genome shotgun (WGS) entry which is preliminary data.</text>
</comment>
<dbReference type="SUPFAM" id="SSF50952">
    <property type="entry name" value="Soluble quinoprotein glucose dehydrogenase"/>
    <property type="match status" value="1"/>
</dbReference>
<dbReference type="InterPro" id="IPR011041">
    <property type="entry name" value="Quinoprot_gluc/sorb_DH_b-prop"/>
</dbReference>
<keyword evidence="1" id="KW-0812">Transmembrane</keyword>
<accession>A0A4S4NNS4</accession>
<dbReference type="InterPro" id="IPR012938">
    <property type="entry name" value="Glc/Sorbosone_DH"/>
</dbReference>
<gene>
    <name evidence="4" type="ORF">E4021_03425</name>
</gene>
<evidence type="ECO:0000259" key="2">
    <source>
        <dbReference type="Pfam" id="PF07995"/>
    </source>
</evidence>
<dbReference type="Pfam" id="PF18962">
    <property type="entry name" value="Por_Secre_tail"/>
    <property type="match status" value="1"/>
</dbReference>
<sequence>MPRWRLSSVFKGPAKFEPTSRKNSLTDIKPVTCGRPFCKALIYTTMLRLLLFLFAGLPLTLLYGQGMVVLEPLKDRFNQPTDIVSDGVHDSLLYVVEKGGLINRYDLVEEAVGVVLDLTDRVDTRSEGGALGMAFHPDYPDSNYVYVNYTVPGDEEDVEMVTHVSRFTLDNTGLFDDLSERILLTIDQPAVNHNAGDLAFGPDGYLYVPTGDGGAAGDRFRNGQNPESLLGKMLRIDVDGTSDGKNYLIPADNPFVGAADTLDEIWALGLRNPWRISFDRETGDLWIADVGQGAREEVNMVPAGHPGGLNFGWNCREGLIPFAGAEDRCAESALPFTDPLFDYPHEGNNGIDGRSITGGFVYRGPDGGLKGLYVFGDFVLQRLFVFDPVRETELQVVYTDLPATNISTFGEGSDGSLYLADFDGTLYEVTSDSGTAVRGGPEAAEMVTIYPNPARERVTVEFPHAVLGTVIIRLVNGSGQTIRKWSEQRVSGGRLELGVKDLPAGTYLLTAETEQRRYRSRLVLH</sequence>
<dbReference type="Pfam" id="PF07995">
    <property type="entry name" value="GSDH"/>
    <property type="match status" value="1"/>
</dbReference>
<proteinExistence type="predicted"/>
<dbReference type="NCBIfam" id="TIGR04183">
    <property type="entry name" value="Por_Secre_tail"/>
    <property type="match status" value="1"/>
</dbReference>
<keyword evidence="1" id="KW-1133">Transmembrane helix</keyword>
<protein>
    <submittedName>
        <fullName evidence="4">T9SS type A sorting domain-containing protein</fullName>
    </submittedName>
</protein>
<dbReference type="EMBL" id="SRSF01000001">
    <property type="protein sequence ID" value="THH41659.1"/>
    <property type="molecule type" value="Genomic_DNA"/>
</dbReference>
<keyword evidence="1" id="KW-0472">Membrane</keyword>
<evidence type="ECO:0000313" key="4">
    <source>
        <dbReference type="EMBL" id="THH41659.1"/>
    </source>
</evidence>
<keyword evidence="5" id="KW-1185">Reference proteome</keyword>
<dbReference type="InterPro" id="IPR011042">
    <property type="entry name" value="6-blade_b-propeller_TolB-like"/>
</dbReference>
<dbReference type="Gene3D" id="2.120.10.30">
    <property type="entry name" value="TolB, C-terminal domain"/>
    <property type="match status" value="1"/>
</dbReference>
<dbReference type="OrthoDB" id="9770043at2"/>
<dbReference type="AlphaFoldDB" id="A0A4S4NNS4"/>
<feature type="transmembrane region" description="Helical" evidence="1">
    <location>
        <begin position="49"/>
        <end position="70"/>
    </location>
</feature>
<organism evidence="4 5">
    <name type="scientific">Neolewinella litorea</name>
    <dbReference type="NCBI Taxonomy" id="2562452"/>
    <lineage>
        <taxon>Bacteria</taxon>
        <taxon>Pseudomonadati</taxon>
        <taxon>Bacteroidota</taxon>
        <taxon>Saprospiria</taxon>
        <taxon>Saprospirales</taxon>
        <taxon>Lewinellaceae</taxon>
        <taxon>Neolewinella</taxon>
    </lineage>
</organism>
<reference evidence="4 5" key="1">
    <citation type="submission" date="2019-04" db="EMBL/GenBank/DDBJ databases">
        <title>Lewinella litorea sp. nov., isolated from a marine sand.</title>
        <authorList>
            <person name="Yoon J.-H."/>
        </authorList>
    </citation>
    <scope>NUCLEOTIDE SEQUENCE [LARGE SCALE GENOMIC DNA]</scope>
    <source>
        <strain evidence="4 5">HSMS-39</strain>
    </source>
</reference>
<feature type="domain" description="Glucose/Sorbosone dehydrogenase" evidence="2">
    <location>
        <begin position="90"/>
        <end position="420"/>
    </location>
</feature>
<dbReference type="PANTHER" id="PTHR19328">
    <property type="entry name" value="HEDGEHOG-INTERACTING PROTEIN"/>
    <property type="match status" value="1"/>
</dbReference>
<evidence type="ECO:0000313" key="5">
    <source>
        <dbReference type="Proteomes" id="UP000308528"/>
    </source>
</evidence>
<dbReference type="PANTHER" id="PTHR19328:SF75">
    <property type="entry name" value="ALDOSE SUGAR DEHYDROGENASE YLII"/>
    <property type="match status" value="1"/>
</dbReference>
<feature type="domain" description="Secretion system C-terminal sorting" evidence="3">
    <location>
        <begin position="449"/>
        <end position="523"/>
    </location>
</feature>